<evidence type="ECO:0000256" key="3">
    <source>
        <dbReference type="ARBA" id="ARBA00022989"/>
    </source>
</evidence>
<evidence type="ECO:0000256" key="2">
    <source>
        <dbReference type="ARBA" id="ARBA00022692"/>
    </source>
</evidence>
<dbReference type="EMBL" id="LSSN01005804">
    <property type="protein sequence ID" value="OMJ08408.1"/>
    <property type="molecule type" value="Genomic_DNA"/>
</dbReference>
<keyword evidence="4 5" id="KW-0472">Membrane</keyword>
<proteinExistence type="predicted"/>
<keyword evidence="3 5" id="KW-1133">Transmembrane helix</keyword>
<keyword evidence="7" id="KW-1185">Reference proteome</keyword>
<evidence type="ECO:0000256" key="5">
    <source>
        <dbReference type="SAM" id="Phobius"/>
    </source>
</evidence>
<keyword evidence="2 5" id="KW-0812">Transmembrane</keyword>
<protein>
    <submittedName>
        <fullName evidence="6">Putative L-type amino acid transporter 1-like protein MLAS</fullName>
    </submittedName>
</protein>
<dbReference type="AlphaFoldDB" id="A0A1R1X1A7"/>
<comment type="subcellular location">
    <subcellularLocation>
        <location evidence="1">Membrane</location>
        <topology evidence="1">Multi-pass membrane protein</topology>
    </subcellularLocation>
</comment>
<evidence type="ECO:0000313" key="7">
    <source>
        <dbReference type="Proteomes" id="UP000187283"/>
    </source>
</evidence>
<feature type="transmembrane region" description="Helical" evidence="5">
    <location>
        <begin position="93"/>
        <end position="112"/>
    </location>
</feature>
<feature type="non-terminal residue" evidence="6">
    <location>
        <position position="141"/>
    </location>
</feature>
<dbReference type="Proteomes" id="UP000187283">
    <property type="component" value="Unassembled WGS sequence"/>
</dbReference>
<dbReference type="GO" id="GO:0016020">
    <property type="term" value="C:membrane"/>
    <property type="evidence" value="ECO:0007669"/>
    <property type="project" value="UniProtKB-SubCell"/>
</dbReference>
<dbReference type="InterPro" id="IPR050598">
    <property type="entry name" value="AminoAcid_Transporter"/>
</dbReference>
<name>A0A1R1X1A7_9FUNG</name>
<dbReference type="STRING" id="133412.A0A1R1X1A7"/>
<feature type="transmembrane region" description="Helical" evidence="5">
    <location>
        <begin position="45"/>
        <end position="72"/>
    </location>
</feature>
<dbReference type="OrthoDB" id="5982228at2759"/>
<evidence type="ECO:0000256" key="1">
    <source>
        <dbReference type="ARBA" id="ARBA00004141"/>
    </source>
</evidence>
<dbReference type="Gene3D" id="1.20.1740.10">
    <property type="entry name" value="Amino acid/polyamine transporter I"/>
    <property type="match status" value="1"/>
</dbReference>
<reference evidence="6 7" key="1">
    <citation type="submission" date="2017-01" db="EMBL/GenBank/DDBJ databases">
        <authorList>
            <person name="Mah S.A."/>
            <person name="Swanson W.J."/>
            <person name="Moy G.W."/>
            <person name="Vacquier V.D."/>
        </authorList>
    </citation>
    <scope>NUCLEOTIDE SEQUENCE [LARGE SCALE GENOMIC DNA]</scope>
    <source>
        <strain evidence="6 7">GSMNP</strain>
    </source>
</reference>
<sequence>MEVKNHNVVPLRRIGILTGAAVSISQMIGSGIFSTPSSVLSLVGAPLMVIILYILGGFISLGGALSFIEMGVMFPKNGGTLRYLAHSFKKPRLLLSYLFVWSMIICIRPGSIAANGPVTSKFIIYGLAGGPNLKTEHPNIY</sequence>
<dbReference type="PANTHER" id="PTHR11785">
    <property type="entry name" value="AMINO ACID TRANSPORTER"/>
    <property type="match status" value="1"/>
</dbReference>
<feature type="transmembrane region" description="Helical" evidence="5">
    <location>
        <begin position="14"/>
        <end position="33"/>
    </location>
</feature>
<dbReference type="Pfam" id="PF13520">
    <property type="entry name" value="AA_permease_2"/>
    <property type="match status" value="1"/>
</dbReference>
<evidence type="ECO:0000256" key="4">
    <source>
        <dbReference type="ARBA" id="ARBA00023136"/>
    </source>
</evidence>
<organism evidence="6 7">
    <name type="scientific">Smittium culicis</name>
    <dbReference type="NCBI Taxonomy" id="133412"/>
    <lineage>
        <taxon>Eukaryota</taxon>
        <taxon>Fungi</taxon>
        <taxon>Fungi incertae sedis</taxon>
        <taxon>Zoopagomycota</taxon>
        <taxon>Kickxellomycotina</taxon>
        <taxon>Harpellomycetes</taxon>
        <taxon>Harpellales</taxon>
        <taxon>Legeriomycetaceae</taxon>
        <taxon>Smittium</taxon>
    </lineage>
</organism>
<dbReference type="PANTHER" id="PTHR11785:SF353">
    <property type="entry name" value="METHIONINE TRANSPORTER (EUROFUNG)"/>
    <property type="match status" value="1"/>
</dbReference>
<comment type="caution">
    <text evidence="6">The sequence shown here is derived from an EMBL/GenBank/DDBJ whole genome shotgun (WGS) entry which is preliminary data.</text>
</comment>
<dbReference type="InterPro" id="IPR002293">
    <property type="entry name" value="AA/rel_permease1"/>
</dbReference>
<dbReference type="GO" id="GO:0015179">
    <property type="term" value="F:L-amino acid transmembrane transporter activity"/>
    <property type="evidence" value="ECO:0007669"/>
    <property type="project" value="TreeGrafter"/>
</dbReference>
<gene>
    <name evidence="6" type="ORF">AYI70_g11568</name>
</gene>
<evidence type="ECO:0000313" key="6">
    <source>
        <dbReference type="EMBL" id="OMJ08408.1"/>
    </source>
</evidence>
<accession>A0A1R1X1A7</accession>